<feature type="transmembrane region" description="Helical" evidence="6">
    <location>
        <begin position="295"/>
        <end position="313"/>
    </location>
</feature>
<feature type="transmembrane region" description="Helical" evidence="6">
    <location>
        <begin position="20"/>
        <end position="42"/>
    </location>
</feature>
<feature type="transmembrane region" description="Helical" evidence="6">
    <location>
        <begin position="170"/>
        <end position="191"/>
    </location>
</feature>
<keyword evidence="3 6" id="KW-0812">Transmembrane</keyword>
<feature type="transmembrane region" description="Helical" evidence="6">
    <location>
        <begin position="132"/>
        <end position="158"/>
    </location>
</feature>
<accession>A0A7C6EGH9</accession>
<dbReference type="AlphaFoldDB" id="A0A7C6EGH9"/>
<dbReference type="InterPro" id="IPR001851">
    <property type="entry name" value="ABC_transp_permease"/>
</dbReference>
<gene>
    <name evidence="7" type="ORF">ENV70_01005</name>
</gene>
<feature type="transmembrane region" description="Helical" evidence="6">
    <location>
        <begin position="257"/>
        <end position="283"/>
    </location>
</feature>
<evidence type="ECO:0000313" key="7">
    <source>
        <dbReference type="EMBL" id="HHS62181.1"/>
    </source>
</evidence>
<feature type="transmembrane region" description="Helical" evidence="6">
    <location>
        <begin position="222"/>
        <end position="245"/>
    </location>
</feature>
<keyword evidence="4 6" id="KW-1133">Transmembrane helix</keyword>
<feature type="transmembrane region" description="Helical" evidence="6">
    <location>
        <begin position="49"/>
        <end position="67"/>
    </location>
</feature>
<dbReference type="GO" id="GO:0015658">
    <property type="term" value="F:branched-chain amino acid transmembrane transporter activity"/>
    <property type="evidence" value="ECO:0007669"/>
    <property type="project" value="InterPro"/>
</dbReference>
<feature type="transmembrane region" description="Helical" evidence="6">
    <location>
        <begin position="98"/>
        <end position="126"/>
    </location>
</feature>
<evidence type="ECO:0000256" key="3">
    <source>
        <dbReference type="ARBA" id="ARBA00022692"/>
    </source>
</evidence>
<comment type="subcellular location">
    <subcellularLocation>
        <location evidence="1">Cell membrane</location>
        <topology evidence="1">Multi-pass membrane protein</topology>
    </subcellularLocation>
</comment>
<dbReference type="PANTHER" id="PTHR30482:SF10">
    <property type="entry name" value="HIGH-AFFINITY BRANCHED-CHAIN AMINO ACID TRANSPORT PROTEIN BRAE"/>
    <property type="match status" value="1"/>
</dbReference>
<dbReference type="PANTHER" id="PTHR30482">
    <property type="entry name" value="HIGH-AFFINITY BRANCHED-CHAIN AMINO ACID TRANSPORT SYSTEM PERMEASE"/>
    <property type="match status" value="1"/>
</dbReference>
<name>A0A7C6EGH9_UNCW3</name>
<keyword evidence="5 6" id="KW-0472">Membrane</keyword>
<feature type="transmembrane region" description="Helical" evidence="6">
    <location>
        <begin position="73"/>
        <end position="91"/>
    </location>
</feature>
<dbReference type="InterPro" id="IPR043428">
    <property type="entry name" value="LivM-like"/>
</dbReference>
<dbReference type="CDD" id="cd06581">
    <property type="entry name" value="TM_PBP1_LivM_like"/>
    <property type="match status" value="1"/>
</dbReference>
<dbReference type="EMBL" id="DTHJ01000020">
    <property type="protein sequence ID" value="HHS62181.1"/>
    <property type="molecule type" value="Genomic_DNA"/>
</dbReference>
<protein>
    <submittedName>
        <fullName evidence="7">Branched-chain amino acid ABC transporter permease</fullName>
    </submittedName>
</protein>
<comment type="caution">
    <text evidence="7">The sequence shown here is derived from an EMBL/GenBank/DDBJ whole genome shotgun (WGS) entry which is preliminary data.</text>
</comment>
<proteinExistence type="predicted"/>
<evidence type="ECO:0000256" key="1">
    <source>
        <dbReference type="ARBA" id="ARBA00004651"/>
    </source>
</evidence>
<sequence length="338" mass="36866">MINNLQSNTLKPKKISDKKLFSFAVIITIFILITALIGLGFLNPYWIQIIQFALIITISALGLNLIYGYTGQFSLGHAAFYGIGAYCSAFITKTLHNWGFFSFIIGLIAAIVLVGIIALLIGLPILRLKSDYLGIATLGFGIIVKVLFDNADAVILGLGGSRGMLGIPRFTVFPLTYLFFVIAIVVIRNFVFSDIGRSCISIREDDIAADCVGVNTTKYKTIGFVFGSIFAGVAGVLYAHLYAFLHPSNFDFLKSIDVLLIVVLGGLGSISGTIIAAIAWTFLLEGLRVVLPPQILDWRLVIYPLVLIIIMLIKPMGIGSGMEFGFLKPEDKRDVKQV</sequence>
<dbReference type="GO" id="GO:0005886">
    <property type="term" value="C:plasma membrane"/>
    <property type="evidence" value="ECO:0007669"/>
    <property type="project" value="UniProtKB-SubCell"/>
</dbReference>
<evidence type="ECO:0000256" key="4">
    <source>
        <dbReference type="ARBA" id="ARBA00022989"/>
    </source>
</evidence>
<organism evidence="7">
    <name type="scientific">candidate division WOR-3 bacterium</name>
    <dbReference type="NCBI Taxonomy" id="2052148"/>
    <lineage>
        <taxon>Bacteria</taxon>
        <taxon>Bacteria division WOR-3</taxon>
    </lineage>
</organism>
<reference evidence="7" key="1">
    <citation type="journal article" date="2020" name="mSystems">
        <title>Genome- and Community-Level Interaction Insights into Carbon Utilization and Element Cycling Functions of Hydrothermarchaeota in Hydrothermal Sediment.</title>
        <authorList>
            <person name="Zhou Z."/>
            <person name="Liu Y."/>
            <person name="Xu W."/>
            <person name="Pan J."/>
            <person name="Luo Z.H."/>
            <person name="Li M."/>
        </authorList>
    </citation>
    <scope>NUCLEOTIDE SEQUENCE [LARGE SCALE GENOMIC DNA]</scope>
    <source>
        <strain evidence="7">SpSt-783</strain>
    </source>
</reference>
<keyword evidence="2" id="KW-1003">Cell membrane</keyword>
<evidence type="ECO:0000256" key="2">
    <source>
        <dbReference type="ARBA" id="ARBA00022475"/>
    </source>
</evidence>
<evidence type="ECO:0000256" key="5">
    <source>
        <dbReference type="ARBA" id="ARBA00023136"/>
    </source>
</evidence>
<dbReference type="Pfam" id="PF02653">
    <property type="entry name" value="BPD_transp_2"/>
    <property type="match status" value="1"/>
</dbReference>
<evidence type="ECO:0000256" key="6">
    <source>
        <dbReference type="SAM" id="Phobius"/>
    </source>
</evidence>